<dbReference type="PANTHER" id="PTHR31674">
    <property type="entry name" value="B3 DOMAIN-CONTAINING PROTEIN REM-LIKE 3-RELATED"/>
    <property type="match status" value="1"/>
</dbReference>
<dbReference type="SUPFAM" id="SSF101936">
    <property type="entry name" value="DNA-binding pseudobarrel domain"/>
    <property type="match status" value="3"/>
</dbReference>
<keyword evidence="4" id="KW-0804">Transcription</keyword>
<evidence type="ECO:0000256" key="1">
    <source>
        <dbReference type="ARBA" id="ARBA00004123"/>
    </source>
</evidence>
<name>A0ABC8JWV5_ERUVS</name>
<comment type="caution">
    <text evidence="8">The sequence shown here is derived from an EMBL/GenBank/DDBJ whole genome shotgun (WGS) entry which is preliminary data.</text>
</comment>
<dbReference type="InterPro" id="IPR039218">
    <property type="entry name" value="REM_fam"/>
</dbReference>
<reference evidence="8 9" key="1">
    <citation type="submission" date="2022-03" db="EMBL/GenBank/DDBJ databases">
        <authorList>
            <person name="Macdonald S."/>
            <person name="Ahmed S."/>
            <person name="Newling K."/>
        </authorList>
    </citation>
    <scope>NUCLEOTIDE SEQUENCE [LARGE SCALE GENOMIC DNA]</scope>
</reference>
<organism evidence="8 9">
    <name type="scientific">Eruca vesicaria subsp. sativa</name>
    <name type="common">Garden rocket</name>
    <name type="synonym">Eruca sativa</name>
    <dbReference type="NCBI Taxonomy" id="29727"/>
    <lineage>
        <taxon>Eukaryota</taxon>
        <taxon>Viridiplantae</taxon>
        <taxon>Streptophyta</taxon>
        <taxon>Embryophyta</taxon>
        <taxon>Tracheophyta</taxon>
        <taxon>Spermatophyta</taxon>
        <taxon>Magnoliopsida</taxon>
        <taxon>eudicotyledons</taxon>
        <taxon>Gunneridae</taxon>
        <taxon>Pentapetalae</taxon>
        <taxon>rosids</taxon>
        <taxon>malvids</taxon>
        <taxon>Brassicales</taxon>
        <taxon>Brassicaceae</taxon>
        <taxon>Brassiceae</taxon>
        <taxon>Eruca</taxon>
    </lineage>
</organism>
<protein>
    <recommendedName>
        <fullName evidence="7">TF-B3 domain-containing protein</fullName>
    </recommendedName>
</protein>
<keyword evidence="9" id="KW-1185">Reference proteome</keyword>
<feature type="compositionally biased region" description="Polar residues" evidence="6">
    <location>
        <begin position="393"/>
        <end position="403"/>
    </location>
</feature>
<comment type="subcellular location">
    <subcellularLocation>
        <location evidence="1">Nucleus</location>
    </subcellularLocation>
</comment>
<gene>
    <name evidence="8" type="ORF">ERUC_LOCUS15961</name>
</gene>
<accession>A0ABC8JWV5</accession>
<feature type="compositionally biased region" description="Polar residues" evidence="6">
    <location>
        <begin position="1"/>
        <end position="13"/>
    </location>
</feature>
<feature type="domain" description="TF-B3" evidence="7">
    <location>
        <begin position="190"/>
        <end position="285"/>
    </location>
</feature>
<evidence type="ECO:0000256" key="5">
    <source>
        <dbReference type="ARBA" id="ARBA00023242"/>
    </source>
</evidence>
<keyword evidence="3" id="KW-0238">DNA-binding</keyword>
<keyword evidence="5" id="KW-0539">Nucleus</keyword>
<feature type="domain" description="TF-B3" evidence="7">
    <location>
        <begin position="66"/>
        <end position="162"/>
    </location>
</feature>
<evidence type="ECO:0000256" key="2">
    <source>
        <dbReference type="ARBA" id="ARBA00023015"/>
    </source>
</evidence>
<dbReference type="Proteomes" id="UP001642260">
    <property type="component" value="Unassembled WGS sequence"/>
</dbReference>
<proteinExistence type="predicted"/>
<dbReference type="PROSITE" id="PS50863">
    <property type="entry name" value="B3"/>
    <property type="match status" value="3"/>
</dbReference>
<dbReference type="Pfam" id="PF02362">
    <property type="entry name" value="B3"/>
    <property type="match status" value="3"/>
</dbReference>
<evidence type="ECO:0000313" key="9">
    <source>
        <dbReference type="Proteomes" id="UP001642260"/>
    </source>
</evidence>
<dbReference type="Gene3D" id="2.40.330.10">
    <property type="entry name" value="DNA-binding pseudobarrel domain"/>
    <property type="match status" value="3"/>
</dbReference>
<feature type="compositionally biased region" description="Polar residues" evidence="6">
    <location>
        <begin position="415"/>
        <end position="424"/>
    </location>
</feature>
<dbReference type="InterPro" id="IPR015300">
    <property type="entry name" value="DNA-bd_pseudobarrel_sf"/>
</dbReference>
<evidence type="ECO:0000259" key="7">
    <source>
        <dbReference type="PROSITE" id="PS50863"/>
    </source>
</evidence>
<evidence type="ECO:0000256" key="6">
    <source>
        <dbReference type="SAM" id="MobiDB-lite"/>
    </source>
</evidence>
<dbReference type="SMART" id="SM01019">
    <property type="entry name" value="B3"/>
    <property type="match status" value="3"/>
</dbReference>
<dbReference type="InterPro" id="IPR003340">
    <property type="entry name" value="B3_DNA-bd"/>
</dbReference>
<sequence length="424" mass="47238">MFSGSGSTSSDIHTNNEDQDNMGYISRKKHPITEEGDDDQNNTGNKKMKKNNSEAEADSSSSENSCFVAPVTASNLQEDSLCLPPDFTISNGFKRKCRKIFLADERERSWALDLRFNKSSDTFYITRGWRNFCEENGKKAGSLFMFKLLRNGETPLLIVCPAESMGDATQGDENIPKICRDSTLPNPNRFVTLTLTNDSLKSSRLYLPLPFLKENGMDKPGMVTLLGKDGTRRLANLLRENSGRMSLGKGLKDFARANGLNMGESFTMELIWENATPVLSLLSTEFRSQNRFVTLTLTEDSFKNSRLGLPLPFMRENGMNEPGTIALLGKDGTKWMTNLLRESQGRMSLGKGWKDFARANGLKIGESFTLESIWEDATPLLSLSSRECKSEKVSVSTETSIGNETEKDENKIEETSNASSPVRN</sequence>
<keyword evidence="2" id="KW-0805">Transcription regulation</keyword>
<dbReference type="GO" id="GO:0003677">
    <property type="term" value="F:DNA binding"/>
    <property type="evidence" value="ECO:0007669"/>
    <property type="project" value="UniProtKB-KW"/>
</dbReference>
<feature type="region of interest" description="Disordered" evidence="6">
    <location>
        <begin position="1"/>
        <end position="63"/>
    </location>
</feature>
<dbReference type="GO" id="GO:0005634">
    <property type="term" value="C:nucleus"/>
    <property type="evidence" value="ECO:0007669"/>
    <property type="project" value="UniProtKB-SubCell"/>
</dbReference>
<dbReference type="EMBL" id="CAKOAT010149598">
    <property type="protein sequence ID" value="CAH8342858.1"/>
    <property type="molecule type" value="Genomic_DNA"/>
</dbReference>
<evidence type="ECO:0000256" key="4">
    <source>
        <dbReference type="ARBA" id="ARBA00023163"/>
    </source>
</evidence>
<feature type="region of interest" description="Disordered" evidence="6">
    <location>
        <begin position="388"/>
        <end position="424"/>
    </location>
</feature>
<evidence type="ECO:0000256" key="3">
    <source>
        <dbReference type="ARBA" id="ARBA00023125"/>
    </source>
</evidence>
<dbReference type="PANTHER" id="PTHR31674:SF90">
    <property type="entry name" value="TF-B3 DOMAIN-CONTAINING PROTEIN"/>
    <property type="match status" value="1"/>
</dbReference>
<evidence type="ECO:0000313" key="8">
    <source>
        <dbReference type="EMBL" id="CAH8342858.1"/>
    </source>
</evidence>
<dbReference type="AlphaFoldDB" id="A0ABC8JWV5"/>
<dbReference type="CDD" id="cd10017">
    <property type="entry name" value="B3_DNA"/>
    <property type="match status" value="3"/>
</dbReference>
<feature type="compositionally biased region" description="Basic and acidic residues" evidence="6">
    <location>
        <begin position="404"/>
        <end position="414"/>
    </location>
</feature>
<feature type="domain" description="TF-B3" evidence="7">
    <location>
        <begin position="292"/>
        <end position="387"/>
    </location>
</feature>